<reference evidence="1 2" key="1">
    <citation type="journal article" date="2014" name="Antonie Van Leeuwenhoek">
        <title>Roseivivax atlanticus sp. nov., isolated from surface seawater of the Atlantic Ocean.</title>
        <authorList>
            <person name="Li G."/>
            <person name="Lai Q."/>
            <person name="Liu X."/>
            <person name="Sun F."/>
            <person name="Shao Z."/>
        </authorList>
    </citation>
    <scope>NUCLEOTIDE SEQUENCE [LARGE SCALE GENOMIC DNA]</scope>
    <source>
        <strain evidence="1 2">22II-s10s</strain>
    </source>
</reference>
<sequence length="242" mass="27229">MTDRGRAALRQSAQRMRIGPSSIGWNGTQLVAEIDEISALPRPTRVRGYVRLTPSFVTGVELPLTGDGAHVWRPFAPAARIEVDLEATGWQWNGHGYLDANFGTRPLEADFSHWTWARFPDGDGARCFYSAQRRAEGPLNVAARFDANGHATLETPPPERPMRRSLWGVRRTAHGDTDSRPRQVKPMLDAPFYSRSVVETTLDGVTRTGVHEALDLDRYGSRWLKPMIGLRVPRRRGWTFPD</sequence>
<dbReference type="SUPFAM" id="SSF159245">
    <property type="entry name" value="AttH-like"/>
    <property type="match status" value="1"/>
</dbReference>
<gene>
    <name evidence="1" type="ORF">ATO8_14067</name>
</gene>
<evidence type="ECO:0000313" key="1">
    <source>
        <dbReference type="EMBL" id="ETW12227.1"/>
    </source>
</evidence>
<keyword evidence="2" id="KW-1185">Reference proteome</keyword>
<dbReference type="EMBL" id="AQQW01000008">
    <property type="protein sequence ID" value="ETW12227.1"/>
    <property type="molecule type" value="Genomic_DNA"/>
</dbReference>
<dbReference type="CDD" id="cd21471">
    <property type="entry name" value="CrtC-like"/>
    <property type="match status" value="1"/>
</dbReference>
<dbReference type="PATRIC" id="fig|1317118.6.peg.2893"/>
<dbReference type="eggNOG" id="COG5621">
    <property type="taxonomic scope" value="Bacteria"/>
</dbReference>
<evidence type="ECO:0000313" key="2">
    <source>
        <dbReference type="Proteomes" id="UP000019063"/>
    </source>
</evidence>
<organism evidence="1 2">
    <name type="scientific">Roseivivax marinus</name>
    <dbReference type="NCBI Taxonomy" id="1379903"/>
    <lineage>
        <taxon>Bacteria</taxon>
        <taxon>Pseudomonadati</taxon>
        <taxon>Pseudomonadota</taxon>
        <taxon>Alphaproteobacteria</taxon>
        <taxon>Rhodobacterales</taxon>
        <taxon>Roseobacteraceae</taxon>
        <taxon>Roseivivax</taxon>
    </lineage>
</organism>
<proteinExistence type="predicted"/>
<dbReference type="Proteomes" id="UP000019063">
    <property type="component" value="Unassembled WGS sequence"/>
</dbReference>
<dbReference type="STRING" id="1379903.ATO8_14067"/>
<accession>W4HHJ7</accession>
<comment type="caution">
    <text evidence="1">The sequence shown here is derived from an EMBL/GenBank/DDBJ whole genome shotgun (WGS) entry which is preliminary data.</text>
</comment>
<dbReference type="AlphaFoldDB" id="W4HHJ7"/>
<protein>
    <submittedName>
        <fullName evidence="1">Hydroxyneurosporene synthase</fullName>
    </submittedName>
</protein>
<name>W4HHJ7_9RHOB</name>